<dbReference type="AlphaFoldDB" id="A0A914YMM9"/>
<evidence type="ECO:0000313" key="2">
    <source>
        <dbReference type="WBParaSite" id="PSU_v2.g20188.t1"/>
    </source>
</evidence>
<name>A0A914YMM9_9BILA</name>
<reference evidence="2" key="1">
    <citation type="submission" date="2022-11" db="UniProtKB">
        <authorList>
            <consortium name="WormBaseParasite"/>
        </authorList>
    </citation>
    <scope>IDENTIFICATION</scope>
</reference>
<keyword evidence="1" id="KW-1185">Reference proteome</keyword>
<dbReference type="SUPFAM" id="SSF50494">
    <property type="entry name" value="Trypsin-like serine proteases"/>
    <property type="match status" value="1"/>
</dbReference>
<evidence type="ECO:0000313" key="1">
    <source>
        <dbReference type="Proteomes" id="UP000887577"/>
    </source>
</evidence>
<proteinExistence type="predicted"/>
<dbReference type="WBParaSite" id="PSU_v2.g20188.t1">
    <property type="protein sequence ID" value="PSU_v2.g20188.t1"/>
    <property type="gene ID" value="PSU_v2.g20188"/>
</dbReference>
<sequence length="185" mass="21241">MCDTSSTKPLSGISHALKHYRLPINLVPYLPIGVDICLLELNEFIFNDNITKPIQISSKIDFEENANLTIVGYSWFRDINDTSTFHNSRHSSISFLSVGDCKIKERDYLICVGGDNIDEEDVKYQANDASPLIYQNDEGDYMLTGMVVRPSEYNSTENRFQATATFLPMWCDWIRYITREEVTCK</sequence>
<dbReference type="InterPro" id="IPR009003">
    <property type="entry name" value="Peptidase_S1_PA"/>
</dbReference>
<protein>
    <submittedName>
        <fullName evidence="2">Peptidase S1 domain-containing protein</fullName>
    </submittedName>
</protein>
<accession>A0A914YMM9</accession>
<dbReference type="InterPro" id="IPR043504">
    <property type="entry name" value="Peptidase_S1_PA_chymotrypsin"/>
</dbReference>
<dbReference type="Gene3D" id="2.40.10.10">
    <property type="entry name" value="Trypsin-like serine proteases"/>
    <property type="match status" value="1"/>
</dbReference>
<organism evidence="1 2">
    <name type="scientific">Panagrolaimus superbus</name>
    <dbReference type="NCBI Taxonomy" id="310955"/>
    <lineage>
        <taxon>Eukaryota</taxon>
        <taxon>Metazoa</taxon>
        <taxon>Ecdysozoa</taxon>
        <taxon>Nematoda</taxon>
        <taxon>Chromadorea</taxon>
        <taxon>Rhabditida</taxon>
        <taxon>Tylenchina</taxon>
        <taxon>Panagrolaimomorpha</taxon>
        <taxon>Panagrolaimoidea</taxon>
        <taxon>Panagrolaimidae</taxon>
        <taxon>Panagrolaimus</taxon>
    </lineage>
</organism>
<dbReference type="Proteomes" id="UP000887577">
    <property type="component" value="Unplaced"/>
</dbReference>